<dbReference type="GeneID" id="71769897"/>
<organism evidence="1 2">
    <name type="scientific">Cytobacillus firmus</name>
    <name type="common">Bacillus firmus</name>
    <dbReference type="NCBI Taxonomy" id="1399"/>
    <lineage>
        <taxon>Bacteria</taxon>
        <taxon>Bacillati</taxon>
        <taxon>Bacillota</taxon>
        <taxon>Bacilli</taxon>
        <taxon>Bacillales</taxon>
        <taxon>Bacillaceae</taxon>
        <taxon>Cytobacillus</taxon>
    </lineage>
</organism>
<comment type="caution">
    <text evidence="1">The sequence shown here is derived from an EMBL/GenBank/DDBJ whole genome shotgun (WGS) entry which is preliminary data.</text>
</comment>
<dbReference type="GO" id="GO:0004582">
    <property type="term" value="F:dolichyl-phosphate beta-D-mannosyltransferase activity"/>
    <property type="evidence" value="ECO:0007669"/>
    <property type="project" value="UniProtKB-EC"/>
</dbReference>
<dbReference type="EC" id="2.4.1.83" evidence="1"/>
<dbReference type="AlphaFoldDB" id="A0A380XYE5"/>
<reference evidence="1 2" key="1">
    <citation type="journal article" date="2020" name="G3 (Bethesda)">
        <title>Whole Genome Sequencing and Comparative Genomics of Two Nematicidal Bacillus Strains Reveals a Wide Range of Possible Virulence Factors.</title>
        <authorList>
            <person name="Susic N."/>
            <person name="Janezic S."/>
            <person name="Rupnik M."/>
            <person name="Geric Stare B."/>
        </authorList>
    </citation>
    <scope>NUCLEOTIDE SEQUENCE [LARGE SCALE GENOMIC DNA]</scope>
    <source>
        <strain evidence="1 2">I-1582</strain>
    </source>
</reference>
<keyword evidence="1" id="KW-0808">Transferase</keyword>
<evidence type="ECO:0000313" key="2">
    <source>
        <dbReference type="Proteomes" id="UP000465778"/>
    </source>
</evidence>
<name>A0A380XYE5_CYTFI</name>
<sequence>MLIILLSASLLVWIAVLIDASMGLKSLDRLEDSNTMTEGPLLSVITAARAGE</sequence>
<evidence type="ECO:0000313" key="1">
    <source>
        <dbReference type="EMBL" id="KAF0824736.1"/>
    </source>
</evidence>
<keyword evidence="1" id="KW-0328">Glycosyltransferase</keyword>
<protein>
    <submittedName>
        <fullName evidence="1">Dolichol-phosphate mannosyltransferase in lipid-linked oligosaccharide synthesis cluster</fullName>
        <ecNumber evidence="1">2.4.1.83</ecNumber>
    </submittedName>
</protein>
<dbReference type="RefSeq" id="WP_235831207.1">
    <property type="nucleotide sequence ID" value="NZ_JABVDD010000001.1"/>
</dbReference>
<dbReference type="Proteomes" id="UP000465778">
    <property type="component" value="Unassembled WGS sequence"/>
</dbReference>
<dbReference type="EMBL" id="VDEM01000011">
    <property type="protein sequence ID" value="KAF0824736.1"/>
    <property type="molecule type" value="Genomic_DNA"/>
</dbReference>
<proteinExistence type="predicted"/>
<gene>
    <name evidence="1" type="ORF">KIS1582_1499</name>
</gene>
<accession>A0A380XYE5</accession>